<protein>
    <submittedName>
        <fullName evidence="3">Amidohydrolase</fullName>
    </submittedName>
</protein>
<dbReference type="GO" id="GO:0016787">
    <property type="term" value="F:hydrolase activity"/>
    <property type="evidence" value="ECO:0007669"/>
    <property type="project" value="UniProtKB-KW"/>
</dbReference>
<dbReference type="EMBL" id="VDUZ01000008">
    <property type="protein sequence ID" value="TXL77594.1"/>
    <property type="molecule type" value="Genomic_DNA"/>
</dbReference>
<dbReference type="GO" id="GO:0016831">
    <property type="term" value="F:carboxy-lyase activity"/>
    <property type="evidence" value="ECO:0007669"/>
    <property type="project" value="InterPro"/>
</dbReference>
<dbReference type="GO" id="GO:0019748">
    <property type="term" value="P:secondary metabolic process"/>
    <property type="evidence" value="ECO:0007669"/>
    <property type="project" value="TreeGrafter"/>
</dbReference>
<feature type="domain" description="Amidohydrolase-related" evidence="2">
    <location>
        <begin position="221"/>
        <end position="479"/>
    </location>
</feature>
<dbReference type="InterPro" id="IPR032465">
    <property type="entry name" value="ACMSD"/>
</dbReference>
<dbReference type="PANTHER" id="PTHR21240:SF28">
    <property type="entry name" value="ISO-OROTATE DECARBOXYLASE (EUROFUNG)"/>
    <property type="match status" value="1"/>
</dbReference>
<dbReference type="Pfam" id="PF04909">
    <property type="entry name" value="Amidohydro_2"/>
    <property type="match status" value="1"/>
</dbReference>
<reference evidence="3 4" key="1">
    <citation type="submission" date="2019-06" db="EMBL/GenBank/DDBJ databases">
        <title>New taxonomy in bacterial strain CC-CFT640, isolated from vineyard.</title>
        <authorList>
            <person name="Lin S.-Y."/>
            <person name="Tsai C.-F."/>
            <person name="Young C.-C."/>
        </authorList>
    </citation>
    <scope>NUCLEOTIDE SEQUENCE [LARGE SCALE GENOMIC DNA]</scope>
    <source>
        <strain evidence="3 4">CC-CFT640</strain>
    </source>
</reference>
<accession>A0A5C8PQE9</accession>
<dbReference type="Proteomes" id="UP000321638">
    <property type="component" value="Unassembled WGS sequence"/>
</dbReference>
<sequence>MIGIRAATSSTSRTACCLKRCTGDLPLGARHSSGAPARRPAYAQMSAHDPALRAGAPLEWRAPRGAQPCCGRIAAGPSAPYAVINNPRGSAMQPIFDLSSVHRLKFNGGIDADGHVLEASDLWETYIEARYRDRAMRLRRDSDGLEYLEIDGRPSKMTRKGYPATLGRMGQKELEAFKPHPDKTYAANMPFGACDAGQRLKLLDAEGLAAAVLYPTLGILWEAELEDVELSQAYCRAYNRWIADFCRSSGGRLVPIAHLSLGDPAAAAAELERAVKDGCRGAFVVPFTLSRKAHGDPVHDPVYAKAVELDVPIALHPSFEPFTLRSARFENGHRLPLLSAARAGDGVRHAFTTFFDFATFDRFPTLKLVILESGAGWIGYWLDRLDGIVEATFIGGRAPLKHKPSDYFRRQCWISADPDERTIPAMAALYGADRFFWASDYPHPDHTGDYLAALEQTAATMPEAARTGLLGANVRAAYALAC</sequence>
<gene>
    <name evidence="3" type="ORF">FHP25_09185</name>
</gene>
<keyword evidence="4" id="KW-1185">Reference proteome</keyword>
<comment type="caution">
    <text evidence="3">The sequence shown here is derived from an EMBL/GenBank/DDBJ whole genome shotgun (WGS) entry which is preliminary data.</text>
</comment>
<dbReference type="GO" id="GO:0005737">
    <property type="term" value="C:cytoplasm"/>
    <property type="evidence" value="ECO:0007669"/>
    <property type="project" value="TreeGrafter"/>
</dbReference>
<organism evidence="3 4">
    <name type="scientific">Vineibacter terrae</name>
    <dbReference type="NCBI Taxonomy" id="2586908"/>
    <lineage>
        <taxon>Bacteria</taxon>
        <taxon>Pseudomonadati</taxon>
        <taxon>Pseudomonadota</taxon>
        <taxon>Alphaproteobacteria</taxon>
        <taxon>Hyphomicrobiales</taxon>
        <taxon>Vineibacter</taxon>
    </lineage>
</organism>
<evidence type="ECO:0000313" key="4">
    <source>
        <dbReference type="Proteomes" id="UP000321638"/>
    </source>
</evidence>
<dbReference type="PANTHER" id="PTHR21240">
    <property type="entry name" value="2-AMINO-3-CARBOXYLMUCONATE-6-SEMIALDEHYDE DECARBOXYLASE"/>
    <property type="match status" value="1"/>
</dbReference>
<proteinExistence type="predicted"/>
<evidence type="ECO:0000313" key="3">
    <source>
        <dbReference type="EMBL" id="TXL77594.1"/>
    </source>
</evidence>
<keyword evidence="3" id="KW-0378">Hydrolase</keyword>
<evidence type="ECO:0000259" key="2">
    <source>
        <dbReference type="Pfam" id="PF04909"/>
    </source>
</evidence>
<dbReference type="Gene3D" id="3.20.20.140">
    <property type="entry name" value="Metal-dependent hydrolases"/>
    <property type="match status" value="1"/>
</dbReference>
<dbReference type="InterPro" id="IPR006680">
    <property type="entry name" value="Amidohydro-rel"/>
</dbReference>
<dbReference type="AlphaFoldDB" id="A0A5C8PQE9"/>
<dbReference type="InterPro" id="IPR032466">
    <property type="entry name" value="Metal_Hydrolase"/>
</dbReference>
<name>A0A5C8PQE9_9HYPH</name>
<dbReference type="OrthoDB" id="149172at2"/>
<evidence type="ECO:0000256" key="1">
    <source>
        <dbReference type="ARBA" id="ARBA00023239"/>
    </source>
</evidence>
<keyword evidence="1" id="KW-0456">Lyase</keyword>
<dbReference type="SUPFAM" id="SSF51556">
    <property type="entry name" value="Metallo-dependent hydrolases"/>
    <property type="match status" value="1"/>
</dbReference>